<dbReference type="EMBL" id="AWXA01000004">
    <property type="protein sequence ID" value="ERT62492.1"/>
    <property type="molecule type" value="Genomic_DNA"/>
</dbReference>
<sequence>MIRYTSVNLQALLEGVSFLAAGGVTAAMLATGRYLSFVAPRLFPCLCLMAAVMTVWGVVSLRQMGRPVYRFSYGHCLTLLIPVLLFAGPLLLGTAYSPGIGAVSAAAAETADDVAEKPYGIDFDADHGSGIDNEGKRIILTTANYYSVILTLTKDIKAYEGYDIYMIGFVSYSDGRLKDNSFVLARYLMFCCVNDLSPFGLDCLYTGNKRWPENQWVAVKGTVTSRTYHSRPQPTIQVEKIVPAKRVPGYVYPQ</sequence>
<dbReference type="InterPro" id="IPR052955">
    <property type="entry name" value="UPF0703_membrane_permease"/>
</dbReference>
<dbReference type="eggNOG" id="COG3689">
    <property type="taxonomic scope" value="Bacteria"/>
</dbReference>
<keyword evidence="1" id="KW-0812">Transmembrane</keyword>
<dbReference type="InterPro" id="IPR015402">
    <property type="entry name" value="DUF1980"/>
</dbReference>
<dbReference type="Proteomes" id="UP000017090">
    <property type="component" value="Unassembled WGS sequence"/>
</dbReference>
<dbReference type="RefSeq" id="WP_023052666.1">
    <property type="nucleotide sequence ID" value="NZ_AWXA01000004.1"/>
</dbReference>
<dbReference type="PANTHER" id="PTHR40047:SF1">
    <property type="entry name" value="UPF0703 PROTEIN YCGQ"/>
    <property type="match status" value="1"/>
</dbReference>
<name>U7USS4_9FIRM</name>
<evidence type="ECO:0000313" key="4">
    <source>
        <dbReference type="Proteomes" id="UP000017090"/>
    </source>
</evidence>
<accession>U7USS4</accession>
<dbReference type="STRING" id="1111454.HMPREF1250_1245"/>
<dbReference type="PANTHER" id="PTHR40047">
    <property type="entry name" value="UPF0703 PROTEIN YCGQ"/>
    <property type="match status" value="1"/>
</dbReference>
<organism evidence="3 4">
    <name type="scientific">Megasphaera vaginalis</name>
    <name type="common">ex Srinivasan et al. 2021</name>
    <dbReference type="NCBI Taxonomy" id="1111454"/>
    <lineage>
        <taxon>Bacteria</taxon>
        <taxon>Bacillati</taxon>
        <taxon>Bacillota</taxon>
        <taxon>Negativicutes</taxon>
        <taxon>Veillonellales</taxon>
        <taxon>Veillonellaceae</taxon>
        <taxon>Megasphaera</taxon>
    </lineage>
</organism>
<keyword evidence="1" id="KW-0472">Membrane</keyword>
<dbReference type="AlphaFoldDB" id="U7USS4"/>
<keyword evidence="1" id="KW-1133">Transmembrane helix</keyword>
<feature type="transmembrane region" description="Helical" evidence="1">
    <location>
        <begin position="41"/>
        <end position="59"/>
    </location>
</feature>
<feature type="domain" description="DUF1980" evidence="2">
    <location>
        <begin position="134"/>
        <end position="253"/>
    </location>
</feature>
<protein>
    <submittedName>
        <fullName evidence="3">TIGR03943 family protein</fullName>
    </submittedName>
</protein>
<proteinExistence type="predicted"/>
<comment type="caution">
    <text evidence="3">The sequence shown here is derived from an EMBL/GenBank/DDBJ whole genome shotgun (WGS) entry which is preliminary data.</text>
</comment>
<dbReference type="InterPro" id="IPR048447">
    <property type="entry name" value="DUF1980_C"/>
</dbReference>
<dbReference type="PATRIC" id="fig|1111454.3.peg.69"/>
<evidence type="ECO:0000313" key="3">
    <source>
        <dbReference type="EMBL" id="ERT62492.1"/>
    </source>
</evidence>
<feature type="transmembrane region" description="Helical" evidence="1">
    <location>
        <begin position="12"/>
        <end position="35"/>
    </location>
</feature>
<dbReference type="Pfam" id="PF21537">
    <property type="entry name" value="DUF1980_C"/>
    <property type="match status" value="1"/>
</dbReference>
<dbReference type="NCBIfam" id="TIGR03943">
    <property type="entry name" value="TIGR03943 family putative permease subunit"/>
    <property type="match status" value="1"/>
</dbReference>
<reference evidence="3 4" key="1">
    <citation type="submission" date="2013-09" db="EMBL/GenBank/DDBJ databases">
        <authorList>
            <person name="Durkin A.S."/>
            <person name="Haft D.R."/>
            <person name="McCorrison J."/>
            <person name="Torralba M."/>
            <person name="Gillis M."/>
            <person name="Haft D.H."/>
            <person name="Methe B."/>
            <person name="Sutton G."/>
            <person name="Nelson K.E."/>
        </authorList>
    </citation>
    <scope>NUCLEOTIDE SEQUENCE [LARGE SCALE GENOMIC DNA]</scope>
    <source>
        <strain evidence="3 4">BV3C16-1</strain>
    </source>
</reference>
<evidence type="ECO:0000259" key="2">
    <source>
        <dbReference type="Pfam" id="PF21537"/>
    </source>
</evidence>
<keyword evidence="4" id="KW-1185">Reference proteome</keyword>
<evidence type="ECO:0000256" key="1">
    <source>
        <dbReference type="SAM" id="Phobius"/>
    </source>
</evidence>
<feature type="transmembrane region" description="Helical" evidence="1">
    <location>
        <begin position="71"/>
        <end position="92"/>
    </location>
</feature>
<gene>
    <name evidence="3" type="ORF">HMPREF1250_1245</name>
</gene>